<keyword evidence="6 12" id="KW-0479">Metal-binding</keyword>
<evidence type="ECO:0000256" key="11">
    <source>
        <dbReference type="ARBA" id="ARBA00023136"/>
    </source>
</evidence>
<organism evidence="13 14">
    <name type="scientific">Aspergillus versicolor CBS 583.65</name>
    <dbReference type="NCBI Taxonomy" id="1036611"/>
    <lineage>
        <taxon>Eukaryota</taxon>
        <taxon>Fungi</taxon>
        <taxon>Dikarya</taxon>
        <taxon>Ascomycota</taxon>
        <taxon>Pezizomycotina</taxon>
        <taxon>Eurotiomycetes</taxon>
        <taxon>Eurotiomycetidae</taxon>
        <taxon>Eurotiales</taxon>
        <taxon>Aspergillaceae</taxon>
        <taxon>Aspergillus</taxon>
        <taxon>Aspergillus subgen. Nidulantes</taxon>
    </lineage>
</organism>
<dbReference type="VEuPathDB" id="FungiDB:ASPVEDRAFT_153946"/>
<dbReference type="InterPro" id="IPR002403">
    <property type="entry name" value="Cyt_P450_E_grp-IV"/>
</dbReference>
<dbReference type="Pfam" id="PF00067">
    <property type="entry name" value="p450"/>
    <property type="match status" value="1"/>
</dbReference>
<evidence type="ECO:0000256" key="9">
    <source>
        <dbReference type="ARBA" id="ARBA00023004"/>
    </source>
</evidence>
<keyword evidence="11" id="KW-0472">Membrane</keyword>
<dbReference type="GO" id="GO:0020037">
    <property type="term" value="F:heme binding"/>
    <property type="evidence" value="ECO:0007669"/>
    <property type="project" value="InterPro"/>
</dbReference>
<dbReference type="GO" id="GO:0005506">
    <property type="term" value="F:iron ion binding"/>
    <property type="evidence" value="ECO:0007669"/>
    <property type="project" value="InterPro"/>
</dbReference>
<evidence type="ECO:0000256" key="2">
    <source>
        <dbReference type="ARBA" id="ARBA00004370"/>
    </source>
</evidence>
<dbReference type="GeneID" id="63723887"/>
<dbReference type="PRINTS" id="PR00465">
    <property type="entry name" value="EP450IV"/>
</dbReference>
<evidence type="ECO:0000256" key="4">
    <source>
        <dbReference type="ARBA" id="ARBA00022617"/>
    </source>
</evidence>
<evidence type="ECO:0000256" key="6">
    <source>
        <dbReference type="ARBA" id="ARBA00022723"/>
    </source>
</evidence>
<evidence type="ECO:0008006" key="15">
    <source>
        <dbReference type="Google" id="ProtNLM"/>
    </source>
</evidence>
<dbReference type="InterPro" id="IPR001128">
    <property type="entry name" value="Cyt_P450"/>
</dbReference>
<dbReference type="EMBL" id="KV878133">
    <property type="protein sequence ID" value="OJJ05782.1"/>
    <property type="molecule type" value="Genomic_DNA"/>
</dbReference>
<keyword evidence="10" id="KW-0503">Monooxygenase</keyword>
<dbReference type="GO" id="GO:0004497">
    <property type="term" value="F:monooxygenase activity"/>
    <property type="evidence" value="ECO:0007669"/>
    <property type="project" value="UniProtKB-KW"/>
</dbReference>
<dbReference type="InterPro" id="IPR036396">
    <property type="entry name" value="Cyt_P450_sf"/>
</dbReference>
<evidence type="ECO:0000256" key="10">
    <source>
        <dbReference type="ARBA" id="ARBA00023033"/>
    </source>
</evidence>
<sequence length="540" mass="61991">MLNTTIEQLAPFEAVIGPRLDKYNDLQGRITLLAVTFFTVYVANWLRVFIFDVKAPIVGYRSFLEPGWLVGLRFSRRSGPMVREGYHKFKDGLFKIRRNDAEILVIPRKYIDELRDMSQDKISAMAAHIKNLVGRYTIGNVKLVMESDLHRRTLQQKLTPSLGVLIPSLKDELKFALKTEMPECNTWTSVRIHELAVKVVARISARVFVGAELCRNDEWLYLSIHFTKNLGMTRNLLRLFPAIVRPIAARFMSSYWRIYSNLAAAQKLICPIIEERRAAASNPDYKKPNDFLQWMIDNARPEEGHPNDLAHRQLLVSLASIHTTSMQTTHFIYDLCTYPEYYEPLRQEIISVLREDGGFKKTTLNKMRKMDSFLKESQRLNPPLVLSFQRVVQKALTLKDGTKFPAGTHIAIASDAIAHDAACLPGGGDPETFDPFRYSRLREDPSKPENINRYQFATTDSSNLHFGHGIYACPGRFFASNEIKLILAHLLLRYEFRFPEGKKRPVNLCYEEAQYPDPTAALEMRVREIPERDVAAMLGF</sequence>
<dbReference type="GO" id="GO:0016705">
    <property type="term" value="F:oxidoreductase activity, acting on paired donors, with incorporation or reduction of molecular oxygen"/>
    <property type="evidence" value="ECO:0007669"/>
    <property type="project" value="InterPro"/>
</dbReference>
<dbReference type="PANTHER" id="PTHR46206">
    <property type="entry name" value="CYTOCHROME P450"/>
    <property type="match status" value="1"/>
</dbReference>
<accession>A0A1L9PWG4</accession>
<proteinExistence type="inferred from homology"/>
<dbReference type="OrthoDB" id="1844152at2759"/>
<keyword evidence="8" id="KW-0560">Oxidoreductase</keyword>
<evidence type="ECO:0000313" key="14">
    <source>
        <dbReference type="Proteomes" id="UP000184073"/>
    </source>
</evidence>
<feature type="binding site" description="axial binding residue" evidence="12">
    <location>
        <position position="473"/>
    </location>
    <ligand>
        <name>heme</name>
        <dbReference type="ChEBI" id="CHEBI:30413"/>
    </ligand>
    <ligandPart>
        <name>Fe</name>
        <dbReference type="ChEBI" id="CHEBI:18248"/>
    </ligandPart>
</feature>
<comment type="similarity">
    <text evidence="3">Belongs to the cytochrome P450 family.</text>
</comment>
<comment type="cofactor">
    <cofactor evidence="1 12">
        <name>heme</name>
        <dbReference type="ChEBI" id="CHEBI:30413"/>
    </cofactor>
</comment>
<keyword evidence="7" id="KW-1133">Transmembrane helix</keyword>
<evidence type="ECO:0000256" key="12">
    <source>
        <dbReference type="PIRSR" id="PIRSR602403-1"/>
    </source>
</evidence>
<dbReference type="PANTHER" id="PTHR46206:SF6">
    <property type="entry name" value="CYTOCHROME P450 MONOOXYGENASE AN1598-RELATED"/>
    <property type="match status" value="1"/>
</dbReference>
<gene>
    <name evidence="13" type="ORF">ASPVEDRAFT_153946</name>
</gene>
<dbReference type="Gene3D" id="1.10.630.10">
    <property type="entry name" value="Cytochrome P450"/>
    <property type="match status" value="1"/>
</dbReference>
<keyword evidence="9 12" id="KW-0408">Iron</keyword>
<dbReference type="STRING" id="1036611.A0A1L9PWG4"/>
<name>A0A1L9PWG4_ASPVE</name>
<dbReference type="SUPFAM" id="SSF48264">
    <property type="entry name" value="Cytochrome P450"/>
    <property type="match status" value="1"/>
</dbReference>
<reference evidence="14" key="1">
    <citation type="journal article" date="2017" name="Genome Biol.">
        <title>Comparative genomics reveals high biological diversity and specific adaptations in the industrially and medically important fungal genus Aspergillus.</title>
        <authorList>
            <person name="de Vries R.P."/>
            <person name="Riley R."/>
            <person name="Wiebenga A."/>
            <person name="Aguilar-Osorio G."/>
            <person name="Amillis S."/>
            <person name="Uchima C.A."/>
            <person name="Anderluh G."/>
            <person name="Asadollahi M."/>
            <person name="Askin M."/>
            <person name="Barry K."/>
            <person name="Battaglia E."/>
            <person name="Bayram O."/>
            <person name="Benocci T."/>
            <person name="Braus-Stromeyer S.A."/>
            <person name="Caldana C."/>
            <person name="Canovas D."/>
            <person name="Cerqueira G.C."/>
            <person name="Chen F."/>
            <person name="Chen W."/>
            <person name="Choi C."/>
            <person name="Clum A."/>
            <person name="Dos Santos R.A."/>
            <person name="Damasio A.R."/>
            <person name="Diallinas G."/>
            <person name="Emri T."/>
            <person name="Fekete E."/>
            <person name="Flipphi M."/>
            <person name="Freyberg S."/>
            <person name="Gallo A."/>
            <person name="Gournas C."/>
            <person name="Habgood R."/>
            <person name="Hainaut M."/>
            <person name="Harispe M.L."/>
            <person name="Henrissat B."/>
            <person name="Hilden K.S."/>
            <person name="Hope R."/>
            <person name="Hossain A."/>
            <person name="Karabika E."/>
            <person name="Karaffa L."/>
            <person name="Karanyi Z."/>
            <person name="Krasevec N."/>
            <person name="Kuo A."/>
            <person name="Kusch H."/>
            <person name="LaButti K."/>
            <person name="Lagendijk E.L."/>
            <person name="Lapidus A."/>
            <person name="Levasseur A."/>
            <person name="Lindquist E."/>
            <person name="Lipzen A."/>
            <person name="Logrieco A.F."/>
            <person name="MacCabe A."/>
            <person name="Maekelae M.R."/>
            <person name="Malavazi I."/>
            <person name="Melin P."/>
            <person name="Meyer V."/>
            <person name="Mielnichuk N."/>
            <person name="Miskei M."/>
            <person name="Molnar A.P."/>
            <person name="Mule G."/>
            <person name="Ngan C.Y."/>
            <person name="Orejas M."/>
            <person name="Orosz E."/>
            <person name="Ouedraogo J.P."/>
            <person name="Overkamp K.M."/>
            <person name="Park H.-S."/>
            <person name="Perrone G."/>
            <person name="Piumi F."/>
            <person name="Punt P.J."/>
            <person name="Ram A.F."/>
            <person name="Ramon A."/>
            <person name="Rauscher S."/>
            <person name="Record E."/>
            <person name="Riano-Pachon D.M."/>
            <person name="Robert V."/>
            <person name="Roehrig J."/>
            <person name="Ruller R."/>
            <person name="Salamov A."/>
            <person name="Salih N.S."/>
            <person name="Samson R.A."/>
            <person name="Sandor E."/>
            <person name="Sanguinetti M."/>
            <person name="Schuetze T."/>
            <person name="Sepcic K."/>
            <person name="Shelest E."/>
            <person name="Sherlock G."/>
            <person name="Sophianopoulou V."/>
            <person name="Squina F.M."/>
            <person name="Sun H."/>
            <person name="Susca A."/>
            <person name="Todd R.B."/>
            <person name="Tsang A."/>
            <person name="Unkles S.E."/>
            <person name="van de Wiele N."/>
            <person name="van Rossen-Uffink D."/>
            <person name="Oliveira J.V."/>
            <person name="Vesth T.C."/>
            <person name="Visser J."/>
            <person name="Yu J.-H."/>
            <person name="Zhou M."/>
            <person name="Andersen M.R."/>
            <person name="Archer D.B."/>
            <person name="Baker S.E."/>
            <person name="Benoit I."/>
            <person name="Brakhage A.A."/>
            <person name="Braus G.H."/>
            <person name="Fischer R."/>
            <person name="Frisvad J.C."/>
            <person name="Goldman G.H."/>
            <person name="Houbraken J."/>
            <person name="Oakley B."/>
            <person name="Pocsi I."/>
            <person name="Scazzocchio C."/>
            <person name="Seiboth B."/>
            <person name="vanKuyk P.A."/>
            <person name="Wortman J."/>
            <person name="Dyer P.S."/>
            <person name="Grigoriev I.V."/>
        </authorList>
    </citation>
    <scope>NUCLEOTIDE SEQUENCE [LARGE SCALE GENOMIC DNA]</scope>
    <source>
        <strain evidence="14">CBS 583.65</strain>
    </source>
</reference>
<comment type="subcellular location">
    <subcellularLocation>
        <location evidence="2">Membrane</location>
    </subcellularLocation>
</comment>
<dbReference type="CDD" id="cd11041">
    <property type="entry name" value="CYP503A1-like"/>
    <property type="match status" value="1"/>
</dbReference>
<evidence type="ECO:0000256" key="1">
    <source>
        <dbReference type="ARBA" id="ARBA00001971"/>
    </source>
</evidence>
<dbReference type="Proteomes" id="UP000184073">
    <property type="component" value="Unassembled WGS sequence"/>
</dbReference>
<dbReference type="RefSeq" id="XP_040671544.1">
    <property type="nucleotide sequence ID" value="XM_040808376.1"/>
</dbReference>
<protein>
    <recommendedName>
        <fullName evidence="15">Cytochrome P450 monooxygenase</fullName>
    </recommendedName>
</protein>
<evidence type="ECO:0000256" key="5">
    <source>
        <dbReference type="ARBA" id="ARBA00022692"/>
    </source>
</evidence>
<keyword evidence="4 12" id="KW-0349">Heme</keyword>
<dbReference type="GO" id="GO:0019748">
    <property type="term" value="P:secondary metabolic process"/>
    <property type="evidence" value="ECO:0007669"/>
    <property type="project" value="UniProtKB-ARBA"/>
</dbReference>
<dbReference type="AlphaFoldDB" id="A0A1L9PWG4"/>
<evidence type="ECO:0000256" key="3">
    <source>
        <dbReference type="ARBA" id="ARBA00010617"/>
    </source>
</evidence>
<keyword evidence="14" id="KW-1185">Reference proteome</keyword>
<evidence type="ECO:0000313" key="13">
    <source>
        <dbReference type="EMBL" id="OJJ05782.1"/>
    </source>
</evidence>
<dbReference type="GO" id="GO:0016020">
    <property type="term" value="C:membrane"/>
    <property type="evidence" value="ECO:0007669"/>
    <property type="project" value="UniProtKB-SubCell"/>
</dbReference>
<keyword evidence="5" id="KW-0812">Transmembrane</keyword>
<evidence type="ECO:0000256" key="7">
    <source>
        <dbReference type="ARBA" id="ARBA00022989"/>
    </source>
</evidence>
<evidence type="ECO:0000256" key="8">
    <source>
        <dbReference type="ARBA" id="ARBA00023002"/>
    </source>
</evidence>